<keyword evidence="4" id="KW-1185">Reference proteome</keyword>
<comment type="caution">
    <text evidence="1">The sequence shown here is derived from an EMBL/GenBank/DDBJ whole genome shotgun (WGS) entry which is preliminary data.</text>
</comment>
<accession>A0A8B4Q9Z6</accession>
<proteinExistence type="predicted"/>
<organism evidence="1 3">
    <name type="scientific">Kurthia zopfii</name>
    <dbReference type="NCBI Taxonomy" id="1650"/>
    <lineage>
        <taxon>Bacteria</taxon>
        <taxon>Bacillati</taxon>
        <taxon>Bacillota</taxon>
        <taxon>Bacilli</taxon>
        <taxon>Bacillales</taxon>
        <taxon>Caryophanaceae</taxon>
        <taxon>Kurthia</taxon>
    </lineage>
</organism>
<dbReference type="AlphaFoldDB" id="A0A8B4Q9Z6"/>
<evidence type="ECO:0000313" key="4">
    <source>
        <dbReference type="Proteomes" id="UP000294641"/>
    </source>
</evidence>
<sequence>MREKNLVENTIAEILYFLNQGHFGAAEIAAERLHEQIVEICELSREKKRKQREDRLWRK</sequence>
<dbReference type="Proteomes" id="UP000254330">
    <property type="component" value="Unassembled WGS sequence"/>
</dbReference>
<name>A0A8B4Q9Z6_9BACL</name>
<dbReference type="EMBL" id="SNZG01000032">
    <property type="protein sequence ID" value="TDR35158.1"/>
    <property type="molecule type" value="Genomic_DNA"/>
</dbReference>
<evidence type="ECO:0000313" key="2">
    <source>
        <dbReference type="EMBL" id="TDR35158.1"/>
    </source>
</evidence>
<evidence type="ECO:0000313" key="1">
    <source>
        <dbReference type="EMBL" id="STX09512.1"/>
    </source>
</evidence>
<dbReference type="Proteomes" id="UP000294641">
    <property type="component" value="Unassembled WGS sequence"/>
</dbReference>
<dbReference type="EMBL" id="UGNP01000001">
    <property type="protein sequence ID" value="STX09512.1"/>
    <property type="molecule type" value="Genomic_DNA"/>
</dbReference>
<gene>
    <name evidence="2" type="ORF">DFR61_1328</name>
    <name evidence="1" type="ORF">NCTC10597_01188</name>
</gene>
<reference evidence="1 3" key="1">
    <citation type="submission" date="2018-06" db="EMBL/GenBank/DDBJ databases">
        <authorList>
            <consortium name="Pathogen Informatics"/>
            <person name="Doyle S."/>
        </authorList>
    </citation>
    <scope>NUCLEOTIDE SEQUENCE [LARGE SCALE GENOMIC DNA]</scope>
    <source>
        <strain evidence="1 3">NCTC10597</strain>
    </source>
</reference>
<dbReference type="RefSeq" id="WP_109350349.1">
    <property type="nucleotide sequence ID" value="NZ_BJUE01000029.1"/>
</dbReference>
<reference evidence="2 4" key="2">
    <citation type="submission" date="2019-03" db="EMBL/GenBank/DDBJ databases">
        <title>Genomic Encyclopedia of Type Strains, Phase IV (KMG-IV): sequencing the most valuable type-strain genomes for metagenomic binning, comparative biology and taxonomic classification.</title>
        <authorList>
            <person name="Goeker M."/>
        </authorList>
    </citation>
    <scope>NUCLEOTIDE SEQUENCE [LARGE SCALE GENOMIC DNA]</scope>
    <source>
        <strain evidence="2 4">DSM 20580</strain>
    </source>
</reference>
<protein>
    <submittedName>
        <fullName evidence="1">Uncharacterized protein</fullName>
    </submittedName>
</protein>
<evidence type="ECO:0000313" key="3">
    <source>
        <dbReference type="Proteomes" id="UP000254330"/>
    </source>
</evidence>